<sequence>MKEFRIANDEGVEVEQILLGKVVSWGEADRAFFCMANFPTASV</sequence>
<evidence type="ECO:0000313" key="2">
    <source>
        <dbReference type="Proteomes" id="UP000736787"/>
    </source>
</evidence>
<organism evidence="1 2">
    <name type="scientific">Phytophthora cactorum</name>
    <dbReference type="NCBI Taxonomy" id="29920"/>
    <lineage>
        <taxon>Eukaryota</taxon>
        <taxon>Sar</taxon>
        <taxon>Stramenopiles</taxon>
        <taxon>Oomycota</taxon>
        <taxon>Peronosporomycetes</taxon>
        <taxon>Peronosporales</taxon>
        <taxon>Peronosporaceae</taxon>
        <taxon>Phytophthora</taxon>
    </lineage>
</organism>
<accession>A0A8T1CB24</accession>
<dbReference type="EMBL" id="RCMK01000602">
    <property type="protein sequence ID" value="KAG2919645.1"/>
    <property type="molecule type" value="Genomic_DNA"/>
</dbReference>
<reference evidence="1" key="1">
    <citation type="submission" date="2018-10" db="EMBL/GenBank/DDBJ databases">
        <title>Effector identification in a new, highly contiguous assembly of the strawberry crown rot pathogen Phytophthora cactorum.</title>
        <authorList>
            <person name="Armitage A.D."/>
            <person name="Nellist C.F."/>
            <person name="Bates H."/>
            <person name="Vickerstaff R.J."/>
            <person name="Harrison R.J."/>
        </authorList>
    </citation>
    <scope>NUCLEOTIDE SEQUENCE</scope>
    <source>
        <strain evidence="1">4040</strain>
    </source>
</reference>
<protein>
    <submittedName>
        <fullName evidence="1">Uncharacterized protein</fullName>
    </submittedName>
</protein>
<evidence type="ECO:0000313" key="1">
    <source>
        <dbReference type="EMBL" id="KAG2919645.1"/>
    </source>
</evidence>
<proteinExistence type="predicted"/>
<comment type="caution">
    <text evidence="1">The sequence shown here is derived from an EMBL/GenBank/DDBJ whole genome shotgun (WGS) entry which is preliminary data.</text>
</comment>
<dbReference type="Proteomes" id="UP000736787">
    <property type="component" value="Unassembled WGS sequence"/>
</dbReference>
<name>A0A8T1CB24_9STRA</name>
<gene>
    <name evidence="1" type="ORF">PC117_g16721</name>
</gene>
<dbReference type="AlphaFoldDB" id="A0A8T1CB24"/>